<dbReference type="Pfam" id="PF19420">
    <property type="entry name" value="DDAH_eukar"/>
    <property type="match status" value="1"/>
</dbReference>
<comment type="caution">
    <text evidence="1">The sequence shown here is derived from an EMBL/GenBank/DDBJ whole genome shotgun (WGS) entry which is preliminary data.</text>
</comment>
<gene>
    <name evidence="1" type="ORF">ACFSCZ_11440</name>
</gene>
<evidence type="ECO:0000313" key="1">
    <source>
        <dbReference type="EMBL" id="MFD1707344.1"/>
    </source>
</evidence>
<sequence>MTESPNTNSKTFCASEYDVLKRVILCQPQYMTIREVINETQKYFINEGIHIERALEQHGEFVKTLKKHGVEVILLPYHKKYPEQVFTRDIGFTLGQTIFVAKMATDVRSGEENVLKQWLEDEESPYYNLGAERIEGGDVLIDRETIFVGLSNRTDQKAAEHLQRLLNQFNVIPIPFKEKYLHLDCIFNVVSPEVALVYPNALTKKDIEFLASRYELIEVSEEEQFQLGTNVLSIGNKRIFSLPVNEKVNKQLYNRGFQVIEVDITEIIKSGGSFRCCTLPVLRETLNTNIQ</sequence>
<protein>
    <submittedName>
        <fullName evidence="1">Dimethylarginine dimethylaminohydrolase family protein</fullName>
    </submittedName>
</protein>
<keyword evidence="2" id="KW-1185">Reference proteome</keyword>
<name>A0ABW4KI17_9BACI</name>
<organism evidence="1 2">
    <name type="scientific">Siminovitchia sediminis</name>
    <dbReference type="NCBI Taxonomy" id="1274353"/>
    <lineage>
        <taxon>Bacteria</taxon>
        <taxon>Bacillati</taxon>
        <taxon>Bacillota</taxon>
        <taxon>Bacilli</taxon>
        <taxon>Bacillales</taxon>
        <taxon>Bacillaceae</taxon>
        <taxon>Siminovitchia</taxon>
    </lineage>
</organism>
<dbReference type="Proteomes" id="UP001597301">
    <property type="component" value="Unassembled WGS sequence"/>
</dbReference>
<dbReference type="Gene3D" id="3.75.10.10">
    <property type="entry name" value="L-arginine/glycine Amidinotransferase, Chain A"/>
    <property type="match status" value="1"/>
</dbReference>
<dbReference type="EMBL" id="JBHUEO010000031">
    <property type="protein sequence ID" value="MFD1707344.1"/>
    <property type="molecule type" value="Genomic_DNA"/>
</dbReference>
<dbReference type="PANTHER" id="PTHR47271">
    <property type="entry name" value="ARGININE DEIMINASE"/>
    <property type="match status" value="1"/>
</dbReference>
<dbReference type="RefSeq" id="WP_380774067.1">
    <property type="nucleotide sequence ID" value="NZ_JBHUEO010000031.1"/>
</dbReference>
<reference evidence="2" key="1">
    <citation type="journal article" date="2019" name="Int. J. Syst. Evol. Microbiol.">
        <title>The Global Catalogue of Microorganisms (GCM) 10K type strain sequencing project: providing services to taxonomists for standard genome sequencing and annotation.</title>
        <authorList>
            <consortium name="The Broad Institute Genomics Platform"/>
            <consortium name="The Broad Institute Genome Sequencing Center for Infectious Disease"/>
            <person name="Wu L."/>
            <person name="Ma J."/>
        </authorList>
    </citation>
    <scope>NUCLEOTIDE SEQUENCE [LARGE SCALE GENOMIC DNA]</scope>
    <source>
        <strain evidence="2">CGMCC 1.12295</strain>
    </source>
</reference>
<evidence type="ECO:0000313" key="2">
    <source>
        <dbReference type="Proteomes" id="UP001597301"/>
    </source>
</evidence>
<proteinExistence type="predicted"/>
<accession>A0ABW4KI17</accession>
<dbReference type="PANTHER" id="PTHR47271:SF2">
    <property type="entry name" value="ARGININE DEIMINASE"/>
    <property type="match status" value="1"/>
</dbReference>
<dbReference type="SUPFAM" id="SSF55909">
    <property type="entry name" value="Pentein"/>
    <property type="match status" value="1"/>
</dbReference>